<sequence length="83" mass="9063">APQASFLTKTLERASGRAMTIVSRGGLEQLGESQYGLTPVGTGPFRVASHTLGQSIVLERFENYYDPERPKLDKITITPIIDA</sequence>
<keyword evidence="3" id="KW-1185">Reference proteome</keyword>
<feature type="non-terminal residue" evidence="2">
    <location>
        <position position="1"/>
    </location>
</feature>
<accession>A0ABT2FSE3</accession>
<dbReference type="Gene3D" id="3.40.190.10">
    <property type="entry name" value="Periplasmic binding protein-like II"/>
    <property type="match status" value="1"/>
</dbReference>
<comment type="caution">
    <text evidence="2">The sequence shown here is derived from an EMBL/GenBank/DDBJ whole genome shotgun (WGS) entry which is preliminary data.</text>
</comment>
<feature type="non-terminal residue" evidence="2">
    <location>
        <position position="83"/>
    </location>
</feature>
<name>A0ABT2FSE3_9GAMM</name>
<protein>
    <submittedName>
        <fullName evidence="2">ABC transporter substrate-binding protein</fullName>
    </submittedName>
</protein>
<reference evidence="3" key="1">
    <citation type="submission" date="2023-07" db="EMBL/GenBank/DDBJ databases">
        <title>Shewanella mangrovi sp. nov., an acetaldehyde- degrading bacterium isolated from mangrove sediment.</title>
        <authorList>
            <person name="Liu Y."/>
        </authorList>
    </citation>
    <scope>NUCLEOTIDE SEQUENCE [LARGE SCALE GENOMIC DNA]</scope>
    <source>
        <strain evidence="3">C32</strain>
    </source>
</reference>
<dbReference type="EMBL" id="JAKOGG010000559">
    <property type="protein sequence ID" value="MCS4558996.1"/>
    <property type="molecule type" value="Genomic_DNA"/>
</dbReference>
<dbReference type="RefSeq" id="WP_238898853.1">
    <property type="nucleotide sequence ID" value="NZ_JAKOGG010000559.1"/>
</dbReference>
<dbReference type="SUPFAM" id="SSF53850">
    <property type="entry name" value="Periplasmic binding protein-like II"/>
    <property type="match status" value="1"/>
</dbReference>
<evidence type="ECO:0000259" key="1">
    <source>
        <dbReference type="Pfam" id="PF00496"/>
    </source>
</evidence>
<feature type="domain" description="Solute-binding protein family 5" evidence="1">
    <location>
        <begin position="32"/>
        <end position="82"/>
    </location>
</feature>
<dbReference type="Pfam" id="PF00496">
    <property type="entry name" value="SBP_bac_5"/>
    <property type="match status" value="1"/>
</dbReference>
<evidence type="ECO:0000313" key="3">
    <source>
        <dbReference type="Proteomes" id="UP001201549"/>
    </source>
</evidence>
<dbReference type="Proteomes" id="UP001201549">
    <property type="component" value="Unassembled WGS sequence"/>
</dbReference>
<proteinExistence type="predicted"/>
<organism evidence="2 3">
    <name type="scientific">Shewanella electrica</name>
    <dbReference type="NCBI Taxonomy" id="515560"/>
    <lineage>
        <taxon>Bacteria</taxon>
        <taxon>Pseudomonadati</taxon>
        <taxon>Pseudomonadota</taxon>
        <taxon>Gammaproteobacteria</taxon>
        <taxon>Alteromonadales</taxon>
        <taxon>Shewanellaceae</taxon>
        <taxon>Shewanella</taxon>
    </lineage>
</organism>
<evidence type="ECO:0000313" key="2">
    <source>
        <dbReference type="EMBL" id="MCS4558996.1"/>
    </source>
</evidence>
<gene>
    <name evidence="2" type="ORF">L9G74_21490</name>
</gene>
<dbReference type="InterPro" id="IPR000914">
    <property type="entry name" value="SBP_5_dom"/>
</dbReference>